<proteinExistence type="predicted"/>
<reference evidence="4" key="1">
    <citation type="submission" date="2018-11" db="EMBL/GenBank/DDBJ databases">
        <authorList>
            <person name="Alioto T."/>
            <person name="Alioto T."/>
        </authorList>
    </citation>
    <scope>NUCLEOTIDE SEQUENCE</scope>
</reference>
<evidence type="ECO:0000259" key="3">
    <source>
        <dbReference type="Pfam" id="PF00386"/>
    </source>
</evidence>
<dbReference type="InterPro" id="IPR001073">
    <property type="entry name" value="C1q_dom"/>
</dbReference>
<sequence length="406" mass="46484">MGFSWVFAVIFYFFLGCEGFLLDDKTKPATTSSALLTDENYNALFNLIVHERQSRAKLEQQLARLERELTATQQGVTDIYHTSTDNNATLETQAKNWNILRTECKDLKTENNLLKMKVDSLDRKHSHLENYTNVLKQELTSLQQLKGITHLQTVLNVRNETTILREELKITNNSLNSLRNDAEARKQDFVALLNKADSTEQKLKFSIMAFDDKLEYQENQTKLVMKLMQDEMQKIGTYQNQTFKHIEENLTAVEGIQNVSVGKLESEIHNMSNRAALTVCAKYKSYSSGDNIIFPYVKTKYGVSDSTVSALGNSGKFKCEKAGLYLLSASLMTNTKTYVEIQMRRNNDEQLVLIAFPEITGASYRTNTFLFLQHLNMHDILYMQAEHTAYIYGNKNSCISFLQLTN</sequence>
<keyword evidence="1" id="KW-0175">Coiled coil</keyword>
<name>A0A8B6D2B5_MYTGA</name>
<gene>
    <name evidence="4" type="ORF">MGAL_10B045546</name>
</gene>
<accession>A0A8B6D2B5</accession>
<evidence type="ECO:0000313" key="4">
    <source>
        <dbReference type="EMBL" id="VDI12526.1"/>
    </source>
</evidence>
<keyword evidence="2" id="KW-0732">Signal</keyword>
<dbReference type="InterPro" id="IPR008983">
    <property type="entry name" value="Tumour_necrosis_fac-like_dom"/>
</dbReference>
<evidence type="ECO:0000256" key="2">
    <source>
        <dbReference type="SAM" id="SignalP"/>
    </source>
</evidence>
<dbReference type="Gene3D" id="2.60.120.40">
    <property type="match status" value="1"/>
</dbReference>
<organism evidence="4 5">
    <name type="scientific">Mytilus galloprovincialis</name>
    <name type="common">Mediterranean mussel</name>
    <dbReference type="NCBI Taxonomy" id="29158"/>
    <lineage>
        <taxon>Eukaryota</taxon>
        <taxon>Metazoa</taxon>
        <taxon>Spiralia</taxon>
        <taxon>Lophotrochozoa</taxon>
        <taxon>Mollusca</taxon>
        <taxon>Bivalvia</taxon>
        <taxon>Autobranchia</taxon>
        <taxon>Pteriomorphia</taxon>
        <taxon>Mytilida</taxon>
        <taxon>Mytiloidea</taxon>
        <taxon>Mytilidae</taxon>
        <taxon>Mytilinae</taxon>
        <taxon>Mytilus</taxon>
    </lineage>
</organism>
<evidence type="ECO:0000313" key="5">
    <source>
        <dbReference type="Proteomes" id="UP000596742"/>
    </source>
</evidence>
<dbReference type="AlphaFoldDB" id="A0A8B6D2B5"/>
<comment type="caution">
    <text evidence="4">The sequence shown here is derived from an EMBL/GenBank/DDBJ whole genome shotgun (WGS) entry which is preliminary data.</text>
</comment>
<dbReference type="Pfam" id="PF00386">
    <property type="entry name" value="C1q"/>
    <property type="match status" value="1"/>
</dbReference>
<feature type="chain" id="PRO_5032751510" description="C1q domain-containing protein" evidence="2">
    <location>
        <begin position="20"/>
        <end position="406"/>
    </location>
</feature>
<protein>
    <recommendedName>
        <fullName evidence="3">C1q domain-containing protein</fullName>
    </recommendedName>
</protein>
<dbReference type="SUPFAM" id="SSF49842">
    <property type="entry name" value="TNF-like"/>
    <property type="match status" value="1"/>
</dbReference>
<feature type="coiled-coil region" evidence="1">
    <location>
        <begin position="48"/>
        <end position="75"/>
    </location>
</feature>
<evidence type="ECO:0000256" key="1">
    <source>
        <dbReference type="SAM" id="Coils"/>
    </source>
</evidence>
<feature type="signal peptide" evidence="2">
    <location>
        <begin position="1"/>
        <end position="19"/>
    </location>
</feature>
<dbReference type="OrthoDB" id="6129400at2759"/>
<keyword evidence="5" id="KW-1185">Reference proteome</keyword>
<dbReference type="EMBL" id="UYJE01002654">
    <property type="protein sequence ID" value="VDI12526.1"/>
    <property type="molecule type" value="Genomic_DNA"/>
</dbReference>
<feature type="domain" description="C1q" evidence="3">
    <location>
        <begin position="313"/>
        <end position="400"/>
    </location>
</feature>
<dbReference type="Proteomes" id="UP000596742">
    <property type="component" value="Unassembled WGS sequence"/>
</dbReference>